<dbReference type="Gene3D" id="1.10.630.10">
    <property type="entry name" value="Cytochrome P450"/>
    <property type="match status" value="1"/>
</dbReference>
<proteinExistence type="predicted"/>
<accession>A0ABQ0M7A5</accession>
<protein>
    <submittedName>
        <fullName evidence="2">Cytochrome P450</fullName>
    </submittedName>
</protein>
<feature type="region of interest" description="Disordered" evidence="1">
    <location>
        <begin position="203"/>
        <end position="223"/>
    </location>
</feature>
<sequence length="223" mass="24664">MAIVDILFPLAASLFLAAAVHTSIQLFTAILAEYRRAQSLKNIRGPPSSSWLFGNLLEMHIPKEYGEVDNRWLQKFGPVYRIKAGFGRDRLMVADPLALQSILHSEDFVSAPARQAFLTWIFDIMGQCGILALEGPRHRTLRAALNIGFTTPAAIARDECKISTVDGTKITLLCQGPLKSLLGEGRRLSCQTPIKKINLRDPLSAQTSASDRAQPDILPRQTR</sequence>
<dbReference type="EMBL" id="DF849818">
    <property type="protein sequence ID" value="GAT59123.1"/>
    <property type="molecule type" value="Genomic_DNA"/>
</dbReference>
<reference evidence="2" key="1">
    <citation type="submission" date="2014-09" db="EMBL/GenBank/DDBJ databases">
        <title>Genome sequence of the luminous mushroom Mycena chlorophos for searching fungal bioluminescence genes.</title>
        <authorList>
            <person name="Tanaka Y."/>
            <person name="Kasuga D."/>
            <person name="Oba Y."/>
            <person name="Hase S."/>
            <person name="Sato K."/>
            <person name="Oba Y."/>
            <person name="Sakakibara Y."/>
        </authorList>
    </citation>
    <scope>NUCLEOTIDE SEQUENCE</scope>
</reference>
<dbReference type="InterPro" id="IPR036396">
    <property type="entry name" value="Cyt_P450_sf"/>
</dbReference>
<keyword evidence="3" id="KW-1185">Reference proteome</keyword>
<organism evidence="2 3">
    <name type="scientific">Mycena chlorophos</name>
    <name type="common">Agaric fungus</name>
    <name type="synonym">Agaricus chlorophos</name>
    <dbReference type="NCBI Taxonomy" id="658473"/>
    <lineage>
        <taxon>Eukaryota</taxon>
        <taxon>Fungi</taxon>
        <taxon>Dikarya</taxon>
        <taxon>Basidiomycota</taxon>
        <taxon>Agaricomycotina</taxon>
        <taxon>Agaricomycetes</taxon>
        <taxon>Agaricomycetidae</taxon>
        <taxon>Agaricales</taxon>
        <taxon>Marasmiineae</taxon>
        <taxon>Mycenaceae</taxon>
        <taxon>Mycena</taxon>
    </lineage>
</organism>
<dbReference type="Pfam" id="PF00067">
    <property type="entry name" value="p450"/>
    <property type="match status" value="1"/>
</dbReference>
<dbReference type="Proteomes" id="UP000815677">
    <property type="component" value="Unassembled WGS sequence"/>
</dbReference>
<gene>
    <name evidence="2" type="ORF">MCHLO_15459</name>
</gene>
<evidence type="ECO:0000313" key="2">
    <source>
        <dbReference type="EMBL" id="GAT59123.1"/>
    </source>
</evidence>
<dbReference type="SUPFAM" id="SSF48264">
    <property type="entry name" value="Cytochrome P450"/>
    <property type="match status" value="1"/>
</dbReference>
<dbReference type="InterPro" id="IPR001128">
    <property type="entry name" value="Cyt_P450"/>
</dbReference>
<evidence type="ECO:0000256" key="1">
    <source>
        <dbReference type="SAM" id="MobiDB-lite"/>
    </source>
</evidence>
<name>A0ABQ0M7A5_MYCCL</name>
<evidence type="ECO:0000313" key="3">
    <source>
        <dbReference type="Proteomes" id="UP000815677"/>
    </source>
</evidence>